<dbReference type="AlphaFoldDB" id="A0A5C8ZV28"/>
<dbReference type="Proteomes" id="UP000321039">
    <property type="component" value="Unassembled WGS sequence"/>
</dbReference>
<dbReference type="EMBL" id="VRZA01000006">
    <property type="protein sequence ID" value="TXS91327.1"/>
    <property type="molecule type" value="Genomic_DNA"/>
</dbReference>
<organism evidence="2 3">
    <name type="scientific">Parahaliea maris</name>
    <dbReference type="NCBI Taxonomy" id="2716870"/>
    <lineage>
        <taxon>Bacteria</taxon>
        <taxon>Pseudomonadati</taxon>
        <taxon>Pseudomonadota</taxon>
        <taxon>Gammaproteobacteria</taxon>
        <taxon>Cellvibrionales</taxon>
        <taxon>Halieaceae</taxon>
        <taxon>Parahaliea</taxon>
    </lineage>
</organism>
<accession>A0A5C8ZV28</accession>
<evidence type="ECO:0008006" key="4">
    <source>
        <dbReference type="Google" id="ProtNLM"/>
    </source>
</evidence>
<evidence type="ECO:0000313" key="2">
    <source>
        <dbReference type="EMBL" id="TXS91327.1"/>
    </source>
</evidence>
<evidence type="ECO:0000313" key="3">
    <source>
        <dbReference type="Proteomes" id="UP000321039"/>
    </source>
</evidence>
<keyword evidence="3" id="KW-1185">Reference proteome</keyword>
<evidence type="ECO:0000256" key="1">
    <source>
        <dbReference type="SAM" id="Phobius"/>
    </source>
</evidence>
<protein>
    <recommendedName>
        <fullName evidence="4">General secretion pathway protein GspK</fullName>
    </recommendedName>
</protein>
<gene>
    <name evidence="2" type="ORF">FV139_16470</name>
</gene>
<feature type="transmembrane region" description="Helical" evidence="1">
    <location>
        <begin position="20"/>
        <end position="39"/>
    </location>
</feature>
<reference evidence="2 3" key="1">
    <citation type="submission" date="2019-08" db="EMBL/GenBank/DDBJ databases">
        <title>Parahaliea maris sp. nov., isolated from the surface seawater.</title>
        <authorList>
            <person name="Liu Y."/>
        </authorList>
    </citation>
    <scope>NUCLEOTIDE SEQUENCE [LARGE SCALE GENOMIC DNA]</scope>
    <source>
        <strain evidence="2 3">HSLHS9</strain>
    </source>
</reference>
<keyword evidence="1" id="KW-0472">Membrane</keyword>
<name>A0A5C8ZV28_9GAMM</name>
<dbReference type="RefSeq" id="WP_148069561.1">
    <property type="nucleotide sequence ID" value="NZ_VRZA01000006.1"/>
</dbReference>
<keyword evidence="1" id="KW-0812">Transmembrane</keyword>
<keyword evidence="1" id="KW-1133">Transmembrane helix</keyword>
<proteinExistence type="predicted"/>
<sequence length="288" mass="31217">MTREFLPRQGRQPVRQAGVALAMVVWFLAAMSLLVAGIVHQGRIDSRLTQAHLARAKAVASGDGASQLMMAQFTRAQSTRAQSGRAPGEQGRVMRASFELGDTEVDVTLTPASGLLDIYSAPPQVLAQLFARRGNLPMGEAQRLADNVVQLRTPVNRGEGPVLTRMSTQEDMLKVPGFNRVLLDALRDDIRAVSGGAGFNWAAAPDELLSAVQGANQRAADRVMSRRAENGGPGAAGQNDSHYRVDAVVHYGGRSWLRRRWVVMSGAPGSRLGWRFLRTESPRVIAQQ</sequence>
<comment type="caution">
    <text evidence="2">The sequence shown here is derived from an EMBL/GenBank/DDBJ whole genome shotgun (WGS) entry which is preliminary data.</text>
</comment>